<reference evidence="4" key="1">
    <citation type="submission" date="2025-08" db="UniProtKB">
        <authorList>
            <consortium name="RefSeq"/>
        </authorList>
    </citation>
    <scope>IDENTIFICATION</scope>
</reference>
<keyword evidence="3" id="KW-1185">Reference proteome</keyword>
<name>A0A3Q0IS55_DIACI</name>
<keyword evidence="1" id="KW-0175">Coiled coil</keyword>
<dbReference type="KEGG" id="dci:103506277"/>
<evidence type="ECO:0000313" key="3">
    <source>
        <dbReference type="Proteomes" id="UP000079169"/>
    </source>
</evidence>
<feature type="compositionally biased region" description="Basic residues" evidence="2">
    <location>
        <begin position="864"/>
        <end position="873"/>
    </location>
</feature>
<evidence type="ECO:0000256" key="1">
    <source>
        <dbReference type="SAM" id="Coils"/>
    </source>
</evidence>
<protein>
    <submittedName>
        <fullName evidence="4">Uncharacterized protein LOC103506277</fullName>
    </submittedName>
</protein>
<organism evidence="3 4">
    <name type="scientific">Diaphorina citri</name>
    <name type="common">Asian citrus psyllid</name>
    <dbReference type="NCBI Taxonomy" id="121845"/>
    <lineage>
        <taxon>Eukaryota</taxon>
        <taxon>Metazoa</taxon>
        <taxon>Ecdysozoa</taxon>
        <taxon>Arthropoda</taxon>
        <taxon>Hexapoda</taxon>
        <taxon>Insecta</taxon>
        <taxon>Pterygota</taxon>
        <taxon>Neoptera</taxon>
        <taxon>Paraneoptera</taxon>
        <taxon>Hemiptera</taxon>
        <taxon>Sternorrhyncha</taxon>
        <taxon>Psylloidea</taxon>
        <taxon>Psyllidae</taxon>
        <taxon>Diaphorininae</taxon>
        <taxon>Diaphorina</taxon>
    </lineage>
</organism>
<proteinExistence type="predicted"/>
<sequence length="928" mass="107466">MEYSENQEDDIIDYIPNMGEGVTLKSEDYQEENGEAVDDEYRILEIGATNEVNIDYVPDSSEDVTLKTEVYEEQNGELVDENHEYIILDIGGRDETKICSFSEFQDNPEEVENYSDDDNDEDRGVLKHAWQDEDPNQSEDETEPDPKLKSAFSNIAKFINFLNKLQEDHHQFINSDIKDDKVIEEQKRGVVINAHMISDLVKINFDSNNMRVNEIVHELKKILAVKVDLFDKLYDKQVNGVVSTDVVKRLFSGNNLLIKTQIEELRRILFTKLDSVNRQHTINVQKLKTLKQAKRKTSNQKVQVFRRDPVEPSKIDRDPLVASKIDKDPFVPSKIDKDPFVPSKIETKSLKNQRRSTTSNMEQKLSFTLQDIHNQKCLIEKQMEKLVKSELLERENAAVEDNVIVKSEPLEDSDFHSFTQIVSEKLKLKPEESSPSSILNKFRNNLNKKLQDQRAKCQDETQVSIIELGLDDFKDEEDLVEEVFYEDIIPEDVQLPNRWNEDSHVTSQNEPTVDECNDSSYVIENISNYRPDYMSDGISSYNINHVTLTKLPTASKQTSKLEHSRDKTESTKLYNLDIEKALLEDRPKALRQLDSMVELPKDKSIQNKFLNNPKKFSNKILGANERRVIKTYLQNRLSELEHEAELARKHMAILDQRKTKAKKEINLQRPNKEITDGSEEEHIIPDVDLSQATNLDKKIKALFQHNNLKGNLKKRKLPAMDPELNHNNVKNVLDNRKENAKGNVENRFITLSNVKTNSKIVIDKEKICYSDSTENNDSITYEYDDQNEVQVSKDRLGRKLELPYVYSGRGRPPNCLLTPAKKCFNNSGKKTTDIALSLPGKSTKLKKKRSHRPHWLESGDAQRLCHKSKRKPTSSHVPESKEQSSSKKLLENLKKQIFDKLHKQDNTKRAAEVRKEIERRLRRKEKSR</sequence>
<feature type="coiled-coil region" evidence="1">
    <location>
        <begin position="630"/>
        <end position="657"/>
    </location>
</feature>
<dbReference type="PaxDb" id="121845-A0A3Q0IS55"/>
<dbReference type="GeneID" id="103506277"/>
<gene>
    <name evidence="4" type="primary">LOC103506277</name>
</gene>
<evidence type="ECO:0000256" key="2">
    <source>
        <dbReference type="SAM" id="MobiDB-lite"/>
    </source>
</evidence>
<feature type="compositionally biased region" description="Basic and acidic residues" evidence="2">
    <location>
        <begin position="878"/>
        <end position="890"/>
    </location>
</feature>
<dbReference type="AlphaFoldDB" id="A0A3Q0IS55"/>
<feature type="compositionally biased region" description="Basic residues" evidence="2">
    <location>
        <begin position="843"/>
        <end position="853"/>
    </location>
</feature>
<dbReference type="RefSeq" id="XP_026677180.1">
    <property type="nucleotide sequence ID" value="XM_026821379.1"/>
</dbReference>
<dbReference type="Proteomes" id="UP000079169">
    <property type="component" value="Unplaced"/>
</dbReference>
<feature type="region of interest" description="Disordered" evidence="2">
    <location>
        <begin position="840"/>
        <end position="890"/>
    </location>
</feature>
<evidence type="ECO:0000313" key="4">
    <source>
        <dbReference type="RefSeq" id="XP_026677180.1"/>
    </source>
</evidence>
<accession>A0A3Q0IS55</accession>